<dbReference type="AlphaFoldDB" id="A0A0L0FA39"/>
<sequence length="92" mass="9963">MRTFHGLPLSYVRFLRFGLLIATAGVNSHAGACYPIRRVTQTLIIVNKRHDPAIKLKAAARNGHDLHDSFTMSTQVVTGGLKSAMGQPSTSS</sequence>
<proteinExistence type="predicted"/>
<feature type="non-terminal residue" evidence="2">
    <location>
        <position position="92"/>
    </location>
</feature>
<feature type="signal peptide" evidence="1">
    <location>
        <begin position="1"/>
        <end position="30"/>
    </location>
</feature>
<dbReference type="Proteomes" id="UP000054560">
    <property type="component" value="Unassembled WGS sequence"/>
</dbReference>
<reference evidence="2 3" key="1">
    <citation type="submission" date="2011-02" db="EMBL/GenBank/DDBJ databases">
        <title>The Genome Sequence of Sphaeroforma arctica JP610.</title>
        <authorList>
            <consortium name="The Broad Institute Genome Sequencing Platform"/>
            <person name="Russ C."/>
            <person name="Cuomo C."/>
            <person name="Young S.K."/>
            <person name="Zeng Q."/>
            <person name="Gargeya S."/>
            <person name="Alvarado L."/>
            <person name="Berlin A."/>
            <person name="Chapman S.B."/>
            <person name="Chen Z."/>
            <person name="Freedman E."/>
            <person name="Gellesch M."/>
            <person name="Goldberg J."/>
            <person name="Griggs A."/>
            <person name="Gujja S."/>
            <person name="Heilman E."/>
            <person name="Heiman D."/>
            <person name="Howarth C."/>
            <person name="Mehta T."/>
            <person name="Neiman D."/>
            <person name="Pearson M."/>
            <person name="Roberts A."/>
            <person name="Saif S."/>
            <person name="Shea T."/>
            <person name="Shenoy N."/>
            <person name="Sisk P."/>
            <person name="Stolte C."/>
            <person name="Sykes S."/>
            <person name="White J."/>
            <person name="Yandava C."/>
            <person name="Burger G."/>
            <person name="Gray M.W."/>
            <person name="Holland P.W.H."/>
            <person name="King N."/>
            <person name="Lang F.B.F."/>
            <person name="Roger A.J."/>
            <person name="Ruiz-Trillo I."/>
            <person name="Haas B."/>
            <person name="Nusbaum C."/>
            <person name="Birren B."/>
        </authorList>
    </citation>
    <scope>NUCLEOTIDE SEQUENCE [LARGE SCALE GENOMIC DNA]</scope>
    <source>
        <strain evidence="2 3">JP610</strain>
    </source>
</reference>
<evidence type="ECO:0000313" key="2">
    <source>
        <dbReference type="EMBL" id="KNC73584.1"/>
    </source>
</evidence>
<dbReference type="RefSeq" id="XP_014147486.1">
    <property type="nucleotide sequence ID" value="XM_014292011.1"/>
</dbReference>
<feature type="chain" id="PRO_5005538597" description="Secreted protein" evidence="1">
    <location>
        <begin position="31"/>
        <end position="92"/>
    </location>
</feature>
<accession>A0A0L0FA39</accession>
<evidence type="ECO:0000313" key="3">
    <source>
        <dbReference type="Proteomes" id="UP000054560"/>
    </source>
</evidence>
<dbReference type="GeneID" id="25914364"/>
<keyword evidence="1" id="KW-0732">Signal</keyword>
<protein>
    <recommendedName>
        <fullName evidence="4">Secreted protein</fullName>
    </recommendedName>
</protein>
<gene>
    <name evidence="2" type="ORF">SARC_13860</name>
</gene>
<evidence type="ECO:0000256" key="1">
    <source>
        <dbReference type="SAM" id="SignalP"/>
    </source>
</evidence>
<organism evidence="2 3">
    <name type="scientific">Sphaeroforma arctica JP610</name>
    <dbReference type="NCBI Taxonomy" id="667725"/>
    <lineage>
        <taxon>Eukaryota</taxon>
        <taxon>Ichthyosporea</taxon>
        <taxon>Ichthyophonida</taxon>
        <taxon>Sphaeroforma</taxon>
    </lineage>
</organism>
<keyword evidence="3" id="KW-1185">Reference proteome</keyword>
<name>A0A0L0FA39_9EUKA</name>
<evidence type="ECO:0008006" key="4">
    <source>
        <dbReference type="Google" id="ProtNLM"/>
    </source>
</evidence>
<dbReference type="EMBL" id="KQ245431">
    <property type="protein sequence ID" value="KNC73584.1"/>
    <property type="molecule type" value="Genomic_DNA"/>
</dbReference>